<evidence type="ECO:0000256" key="3">
    <source>
        <dbReference type="SAM" id="MobiDB-lite"/>
    </source>
</evidence>
<keyword evidence="4" id="KW-0472">Membrane</keyword>
<dbReference type="AlphaFoldDB" id="A0A504YEP0"/>
<reference evidence="6 7" key="1">
    <citation type="submission" date="2019-04" db="EMBL/GenBank/DDBJ databases">
        <title>Annotation for the trematode Fasciola gigantica.</title>
        <authorList>
            <person name="Choi Y.-J."/>
        </authorList>
    </citation>
    <scope>NUCLEOTIDE SEQUENCE [LARGE SCALE GENOMIC DNA]</scope>
    <source>
        <strain evidence="6">Uganda_cow_1</strain>
    </source>
</reference>
<organism evidence="6 7">
    <name type="scientific">Fasciola gigantica</name>
    <name type="common">Giant liver fluke</name>
    <dbReference type="NCBI Taxonomy" id="46835"/>
    <lineage>
        <taxon>Eukaryota</taxon>
        <taxon>Metazoa</taxon>
        <taxon>Spiralia</taxon>
        <taxon>Lophotrochozoa</taxon>
        <taxon>Platyhelminthes</taxon>
        <taxon>Trematoda</taxon>
        <taxon>Digenea</taxon>
        <taxon>Plagiorchiida</taxon>
        <taxon>Echinostomata</taxon>
        <taxon>Echinostomatoidea</taxon>
        <taxon>Fasciolidae</taxon>
        <taxon>Fasciola</taxon>
    </lineage>
</organism>
<evidence type="ECO:0000256" key="1">
    <source>
        <dbReference type="ARBA" id="ARBA00022614"/>
    </source>
</evidence>
<feature type="region of interest" description="Disordered" evidence="3">
    <location>
        <begin position="287"/>
        <end position="322"/>
    </location>
</feature>
<evidence type="ECO:0000256" key="4">
    <source>
        <dbReference type="SAM" id="Phobius"/>
    </source>
</evidence>
<feature type="compositionally biased region" description="Low complexity" evidence="3">
    <location>
        <begin position="365"/>
        <end position="375"/>
    </location>
</feature>
<dbReference type="PANTHER" id="PTHR24366:SF134">
    <property type="entry name" value="CHONDROADHERIN LIKE"/>
    <property type="match status" value="1"/>
</dbReference>
<proteinExistence type="predicted"/>
<evidence type="ECO:0000313" key="7">
    <source>
        <dbReference type="Proteomes" id="UP000316759"/>
    </source>
</evidence>
<feature type="chain" id="PRO_5021480416" description="LRRCT domain-containing protein" evidence="5">
    <location>
        <begin position="31"/>
        <end position="432"/>
    </location>
</feature>
<feature type="signal peptide" evidence="5">
    <location>
        <begin position="1"/>
        <end position="30"/>
    </location>
</feature>
<dbReference type="OrthoDB" id="6343311at2759"/>
<name>A0A504YEP0_FASGI</name>
<evidence type="ECO:0000256" key="5">
    <source>
        <dbReference type="SAM" id="SignalP"/>
    </source>
</evidence>
<keyword evidence="4" id="KW-1133">Transmembrane helix</keyword>
<dbReference type="EMBL" id="SUNJ01010522">
    <property type="protein sequence ID" value="TPP59594.1"/>
    <property type="molecule type" value="Genomic_DNA"/>
</dbReference>
<comment type="caution">
    <text evidence="6">The sequence shown here is derived from an EMBL/GenBank/DDBJ whole genome shotgun (WGS) entry which is preliminary data.</text>
</comment>
<gene>
    <name evidence="6" type="ORF">FGIG_03895</name>
</gene>
<keyword evidence="2" id="KW-0677">Repeat</keyword>
<keyword evidence="1" id="KW-0433">Leucine-rich repeat</keyword>
<dbReference type="SUPFAM" id="SSF52058">
    <property type="entry name" value="L domain-like"/>
    <property type="match status" value="1"/>
</dbReference>
<feature type="compositionally biased region" description="Polar residues" evidence="3">
    <location>
        <begin position="399"/>
        <end position="411"/>
    </location>
</feature>
<feature type="transmembrane region" description="Helical" evidence="4">
    <location>
        <begin position="338"/>
        <end position="359"/>
    </location>
</feature>
<feature type="region of interest" description="Disordered" evidence="3">
    <location>
        <begin position="365"/>
        <end position="432"/>
    </location>
</feature>
<evidence type="ECO:0000256" key="2">
    <source>
        <dbReference type="ARBA" id="ARBA00022737"/>
    </source>
</evidence>
<dbReference type="PANTHER" id="PTHR24366">
    <property type="entry name" value="IG(IMMUNOGLOBULIN) AND LRR(LEUCINE RICH REPEAT) DOMAINS"/>
    <property type="match status" value="1"/>
</dbReference>
<dbReference type="Proteomes" id="UP000316759">
    <property type="component" value="Unassembled WGS sequence"/>
</dbReference>
<evidence type="ECO:0000313" key="6">
    <source>
        <dbReference type="EMBL" id="TPP59594.1"/>
    </source>
</evidence>
<keyword evidence="7" id="KW-1185">Reference proteome</keyword>
<dbReference type="InterPro" id="IPR032675">
    <property type="entry name" value="LRR_dom_sf"/>
</dbReference>
<dbReference type="PROSITE" id="PS51257">
    <property type="entry name" value="PROKAR_LIPOPROTEIN"/>
    <property type="match status" value="1"/>
</dbReference>
<dbReference type="Gene3D" id="3.80.10.10">
    <property type="entry name" value="Ribonuclease Inhibitor"/>
    <property type="match status" value="1"/>
</dbReference>
<keyword evidence="5" id="KW-0732">Signal</keyword>
<dbReference type="STRING" id="46835.A0A504YEP0"/>
<accession>A0A504YEP0</accession>
<protein>
    <recommendedName>
        <fullName evidence="8">LRRCT domain-containing protein</fullName>
    </recommendedName>
</protein>
<evidence type="ECO:0008006" key="8">
    <source>
        <dbReference type="Google" id="ProtNLM"/>
    </source>
</evidence>
<keyword evidence="4" id="KW-0812">Transmembrane</keyword>
<sequence length="432" mass="47254">MNSFRGGYSHVLQFCLSLACLSHICTRTEAICYKHGKLLNCLNSIPRRSELEGAGMQISVQINNYGGELIADLPEEKNTYSVNSLQIFNSTIRKIMPRFFSEFSSNGLELLLFNGVSGEFELNAQTLSGLEEVLTTIRVTNSRPLRDISYFAELKKLTKLHLGLTDLAEVPANFATVLSRLISMDLTRNKLTRLPWDALASRIQAVEFQRSRLSDNQWHCDCTLLPLLQVPEDSLHKIVGFQCASPSGVAGFTLAEFRAANLCKSPPIKESGKDDNFYGKVPFGGADESQIGVEPGDKLNPLSGSGEPGSVDLREGTQNENAQNVNTEVASAGLSTEVIAVIVAIVVVALIVLIAVIAFKARQSSQRRTQASRKQPTQKSNSYCAVIEHPSPPRGGSGAQKSDTSGVNNTYIKDPDHLERQPLAPGYRDNRL</sequence>